<organism evidence="1 2">
    <name type="scientific">Gelidibacter algens</name>
    <dbReference type="NCBI Taxonomy" id="49280"/>
    <lineage>
        <taxon>Bacteria</taxon>
        <taxon>Pseudomonadati</taxon>
        <taxon>Bacteroidota</taxon>
        <taxon>Flavobacteriia</taxon>
        <taxon>Flavobacteriales</taxon>
        <taxon>Flavobacteriaceae</taxon>
        <taxon>Gelidibacter</taxon>
    </lineage>
</organism>
<dbReference type="EMBL" id="QLLQ01000001">
    <property type="protein sequence ID" value="RAJ27743.1"/>
    <property type="molecule type" value="Genomic_DNA"/>
</dbReference>
<accession>A0A327SJI3</accession>
<reference evidence="1 2" key="1">
    <citation type="submission" date="2018-06" db="EMBL/GenBank/DDBJ databases">
        <title>Genomic Encyclopedia of Archaeal and Bacterial Type Strains, Phase II (KMG-II): from individual species to whole genera.</title>
        <authorList>
            <person name="Goeker M."/>
        </authorList>
    </citation>
    <scope>NUCLEOTIDE SEQUENCE [LARGE SCALE GENOMIC DNA]</scope>
    <source>
        <strain evidence="1 2">DSM 12408</strain>
    </source>
</reference>
<dbReference type="RefSeq" id="WP_211314450.1">
    <property type="nucleotide sequence ID" value="NZ_QLLQ01000001.1"/>
</dbReference>
<evidence type="ECO:0000313" key="1">
    <source>
        <dbReference type="EMBL" id="RAJ27743.1"/>
    </source>
</evidence>
<keyword evidence="2" id="KW-1185">Reference proteome</keyword>
<protein>
    <submittedName>
        <fullName evidence="1">Uncharacterized protein</fullName>
    </submittedName>
</protein>
<comment type="caution">
    <text evidence="1">The sequence shown here is derived from an EMBL/GenBank/DDBJ whole genome shotgun (WGS) entry which is preliminary data.</text>
</comment>
<name>A0A327SJI3_9FLAO</name>
<gene>
    <name evidence="1" type="ORF">LX77_00317</name>
</gene>
<dbReference type="AlphaFoldDB" id="A0A327SJI3"/>
<dbReference type="Proteomes" id="UP000248987">
    <property type="component" value="Unassembled WGS sequence"/>
</dbReference>
<proteinExistence type="predicted"/>
<sequence length="51" mass="5852">MKPSFLLGTASVLLKNRKAQIILVGLQFGFLVYKLMQDKDKKSSKKIERLK</sequence>
<evidence type="ECO:0000313" key="2">
    <source>
        <dbReference type="Proteomes" id="UP000248987"/>
    </source>
</evidence>